<protein>
    <submittedName>
        <fullName evidence="2">Uncharacterized protein</fullName>
    </submittedName>
</protein>
<feature type="region of interest" description="Disordered" evidence="1">
    <location>
        <begin position="1"/>
        <end position="21"/>
    </location>
</feature>
<name>A0AA39RF08_ACESA</name>
<organism evidence="2 3">
    <name type="scientific">Acer saccharum</name>
    <name type="common">Sugar maple</name>
    <dbReference type="NCBI Taxonomy" id="4024"/>
    <lineage>
        <taxon>Eukaryota</taxon>
        <taxon>Viridiplantae</taxon>
        <taxon>Streptophyta</taxon>
        <taxon>Embryophyta</taxon>
        <taxon>Tracheophyta</taxon>
        <taxon>Spermatophyta</taxon>
        <taxon>Magnoliopsida</taxon>
        <taxon>eudicotyledons</taxon>
        <taxon>Gunneridae</taxon>
        <taxon>Pentapetalae</taxon>
        <taxon>rosids</taxon>
        <taxon>malvids</taxon>
        <taxon>Sapindales</taxon>
        <taxon>Sapindaceae</taxon>
        <taxon>Hippocastanoideae</taxon>
        <taxon>Acereae</taxon>
        <taxon>Acer</taxon>
    </lineage>
</organism>
<gene>
    <name evidence="2" type="ORF">LWI29_036293</name>
</gene>
<dbReference type="Proteomes" id="UP001168877">
    <property type="component" value="Unassembled WGS sequence"/>
</dbReference>
<accession>A0AA39RF08</accession>
<evidence type="ECO:0000313" key="3">
    <source>
        <dbReference type="Proteomes" id="UP001168877"/>
    </source>
</evidence>
<reference evidence="2" key="1">
    <citation type="journal article" date="2022" name="Plant J.">
        <title>Strategies of tolerance reflected in two North American maple genomes.</title>
        <authorList>
            <person name="McEvoy S.L."/>
            <person name="Sezen U.U."/>
            <person name="Trouern-Trend A."/>
            <person name="McMahon S.M."/>
            <person name="Schaberg P.G."/>
            <person name="Yang J."/>
            <person name="Wegrzyn J.L."/>
            <person name="Swenson N.G."/>
        </authorList>
    </citation>
    <scope>NUCLEOTIDE SEQUENCE</scope>
    <source>
        <strain evidence="2">NS2018</strain>
    </source>
</reference>
<reference evidence="2" key="2">
    <citation type="submission" date="2023-06" db="EMBL/GenBank/DDBJ databases">
        <authorList>
            <person name="Swenson N.G."/>
            <person name="Wegrzyn J.L."/>
            <person name="Mcevoy S.L."/>
        </authorList>
    </citation>
    <scope>NUCLEOTIDE SEQUENCE</scope>
    <source>
        <strain evidence="2">NS2018</strain>
        <tissue evidence="2">Leaf</tissue>
    </source>
</reference>
<feature type="compositionally biased region" description="Basic and acidic residues" evidence="1">
    <location>
        <begin position="94"/>
        <end position="105"/>
    </location>
</feature>
<keyword evidence="3" id="KW-1185">Reference proteome</keyword>
<evidence type="ECO:0000256" key="1">
    <source>
        <dbReference type="SAM" id="MobiDB-lite"/>
    </source>
</evidence>
<dbReference type="EMBL" id="JAUESC010000388">
    <property type="protein sequence ID" value="KAK0572731.1"/>
    <property type="molecule type" value="Genomic_DNA"/>
</dbReference>
<dbReference type="AlphaFoldDB" id="A0AA39RF08"/>
<feature type="region of interest" description="Disordered" evidence="1">
    <location>
        <begin position="94"/>
        <end position="114"/>
    </location>
</feature>
<evidence type="ECO:0000313" key="2">
    <source>
        <dbReference type="EMBL" id="KAK0572731.1"/>
    </source>
</evidence>
<comment type="caution">
    <text evidence="2">The sequence shown here is derived from an EMBL/GenBank/DDBJ whole genome shotgun (WGS) entry which is preliminary data.</text>
</comment>
<proteinExistence type="predicted"/>
<sequence>MAYAHSKLTGPSLPRDLLPTKTPALPLHQVVTREGGRNSQAPKAAVSVSRRGAMLYMTAEILSGATAEPAEARVTKLERKRKIMENLKMLREKAVVSKPKTDTTLRRPQPPLLP</sequence>